<proteinExistence type="predicted"/>
<name>A0A836KME4_LEIEN</name>
<dbReference type="Proteomes" id="UP000674179">
    <property type="component" value="Chromosome 32"/>
</dbReference>
<evidence type="ECO:0000313" key="2">
    <source>
        <dbReference type="EMBL" id="KAG5471098.1"/>
    </source>
</evidence>
<feature type="region of interest" description="Disordered" evidence="1">
    <location>
        <begin position="279"/>
        <end position="312"/>
    </location>
</feature>
<comment type="caution">
    <text evidence="2">The sequence shown here is derived from an EMBL/GenBank/DDBJ whole genome shotgun (WGS) entry which is preliminary data.</text>
</comment>
<dbReference type="EMBL" id="JAFHKP010000032">
    <property type="protein sequence ID" value="KAG5471098.1"/>
    <property type="molecule type" value="Genomic_DNA"/>
</dbReference>
<organism evidence="2 3">
    <name type="scientific">Leishmania enriettii</name>
    <dbReference type="NCBI Taxonomy" id="5663"/>
    <lineage>
        <taxon>Eukaryota</taxon>
        <taxon>Discoba</taxon>
        <taxon>Euglenozoa</taxon>
        <taxon>Kinetoplastea</taxon>
        <taxon>Metakinetoplastina</taxon>
        <taxon>Trypanosomatida</taxon>
        <taxon>Trypanosomatidae</taxon>
        <taxon>Leishmaniinae</taxon>
        <taxon>Leishmania</taxon>
    </lineage>
</organism>
<dbReference type="OrthoDB" id="272672at2759"/>
<dbReference type="RefSeq" id="XP_067690268.1">
    <property type="nucleotide sequence ID" value="XM_067834165.1"/>
</dbReference>
<dbReference type="GeneID" id="94169675"/>
<feature type="region of interest" description="Disordered" evidence="1">
    <location>
        <begin position="327"/>
        <end position="356"/>
    </location>
</feature>
<reference evidence="2 3" key="1">
    <citation type="submission" date="2021-02" db="EMBL/GenBank/DDBJ databases">
        <title>Leishmania (Mundinia) enrietti genome sequencing and assembly.</title>
        <authorList>
            <person name="Almutairi H."/>
            <person name="Gatherer D."/>
        </authorList>
    </citation>
    <scope>NUCLEOTIDE SEQUENCE [LARGE SCALE GENOMIC DNA]</scope>
    <source>
        <strain evidence="2">CUR178</strain>
    </source>
</reference>
<feature type="compositionally biased region" description="Acidic residues" evidence="1">
    <location>
        <begin position="327"/>
        <end position="336"/>
    </location>
</feature>
<protein>
    <submittedName>
        <fullName evidence="2">Uncharacterized protein</fullName>
    </submittedName>
</protein>
<feature type="compositionally biased region" description="Low complexity" evidence="1">
    <location>
        <begin position="338"/>
        <end position="356"/>
    </location>
</feature>
<accession>A0A836KME4</accession>
<feature type="compositionally biased region" description="Basic residues" evidence="1">
    <location>
        <begin position="300"/>
        <end position="312"/>
    </location>
</feature>
<evidence type="ECO:0000313" key="3">
    <source>
        <dbReference type="Proteomes" id="UP000674179"/>
    </source>
</evidence>
<sequence>MSRTDKQQHQEHVVGTSRDTSVRLFAFANTRPSYQVVFAPEEPLIMLKSKRSATPQHPCLQWEPLSSLVFQARPNTTHAVYVVDTTNLNSVATYEREEHVNGAAIGPLLKRLSNVITRLNPHNATMVAAGVSGHLAMKYVLVGEKTLGHRDRLVRRLVLVCPTPLSALTAMTNAVIKRPAVDGYPLPEVIVLLKEQAETSAWSAWLAALQDVHHRISSFHVTTNLAPSLFAAIAREAELAAADGTVVDVQQRYAAPRVYRLDFVLSKQTKSVEQLPRLSPLDTLGYDDDSHDSDDEGHANHHAHHRRQSHGRGAHYCYRHEHGVGEDDCEDADGSGEESGFAGGADDAAAGDAAGAGEPHCGCSSEGCRSGHESDAEAAADGSAGSVLVSGFHGLANWCGSVRVIVEGRVLDLEAGLVGTTDGCVEVTNLRERVATDSALAAWHARTMSANQKAKQQKPPAVAIAGALARDDEGRTTLRAEEVRPLTKAEIRLSVMAGSSLEEIPVHYNASRIAHSYGALLIRGRKCALVRNVEDAMDVHMRIPSAPHSSAEESCMDCAVRALCDACEVSSDNFFLPSYLPPVVYYPTQAADDGGPRCVAIYTVLAISPPPRGAASDAVEDAPEPEEPYDWVSFGRALALVKTEAEREALREAQRHLERAHKAGLYTPVKGCGLFGEDVKPPRGAAAAVTEATLTDIAGPTAQRCKTLTGVAFYVIVCPGGVAAELTPLLTQALHTNCSLACDADTATSSIEDIAAEARRRGERHVLLFLGGDDDAEAFCATHLLHLTGRRHATAQVFTVLLPQVAESIVELVDELLTFDVEARLDTLLSAARVSDALISMVPPEKLSRGERAVLQVCCRANPDLTLFYGWDARHPFTACDRTLAGNDSTSDAGAAPTLKEMKVCTPAGVPVAPAALAFLTHAGALDCFYSAGECRLLFAQGDVWVPTRGSTQGFVYLDATSHCLAVEPGKEWTSASDADRTSELTLLVWCANDAAASAAVAHAAMLEQQLQWCEARDGSDWLSAYDPLPQWE</sequence>
<dbReference type="KEGG" id="lenr:94169675"/>
<gene>
    <name evidence="2" type="ORF">CUR178_02408</name>
</gene>
<evidence type="ECO:0000256" key="1">
    <source>
        <dbReference type="SAM" id="MobiDB-lite"/>
    </source>
</evidence>
<feature type="compositionally biased region" description="Acidic residues" evidence="1">
    <location>
        <begin position="285"/>
        <end position="295"/>
    </location>
</feature>
<keyword evidence="3" id="KW-1185">Reference proteome</keyword>
<dbReference type="AlphaFoldDB" id="A0A836KME4"/>